<dbReference type="Pfam" id="PF01582">
    <property type="entry name" value="TIR"/>
    <property type="match status" value="1"/>
</dbReference>
<keyword evidence="3" id="KW-0399">Innate immunity</keyword>
<evidence type="ECO:0000256" key="14">
    <source>
        <dbReference type="SAM" id="Phobius"/>
    </source>
</evidence>
<name>A0A0M4EBQ2_DROBS</name>
<dbReference type="InterPro" id="IPR035897">
    <property type="entry name" value="Toll_tir_struct_dom_sf"/>
</dbReference>
<feature type="domain" description="TIR" evidence="15">
    <location>
        <begin position="670"/>
        <end position="816"/>
    </location>
</feature>
<evidence type="ECO:0000256" key="3">
    <source>
        <dbReference type="ARBA" id="ARBA00022588"/>
    </source>
</evidence>
<dbReference type="GO" id="GO:0005886">
    <property type="term" value="C:plasma membrane"/>
    <property type="evidence" value="ECO:0007669"/>
    <property type="project" value="TreeGrafter"/>
</dbReference>
<dbReference type="Pfam" id="PF13855">
    <property type="entry name" value="LRR_8"/>
    <property type="match status" value="1"/>
</dbReference>
<keyword evidence="17" id="KW-1185">Reference proteome</keyword>
<organism evidence="16 17">
    <name type="scientific">Drosophila busckii</name>
    <name type="common">Fruit fly</name>
    <dbReference type="NCBI Taxonomy" id="30019"/>
    <lineage>
        <taxon>Eukaryota</taxon>
        <taxon>Metazoa</taxon>
        <taxon>Ecdysozoa</taxon>
        <taxon>Arthropoda</taxon>
        <taxon>Hexapoda</taxon>
        <taxon>Insecta</taxon>
        <taxon>Pterygota</taxon>
        <taxon>Neoptera</taxon>
        <taxon>Endopterygota</taxon>
        <taxon>Diptera</taxon>
        <taxon>Brachycera</taxon>
        <taxon>Muscomorpha</taxon>
        <taxon>Ephydroidea</taxon>
        <taxon>Drosophilidae</taxon>
        <taxon>Drosophila</taxon>
    </lineage>
</organism>
<evidence type="ECO:0000256" key="11">
    <source>
        <dbReference type="ARBA" id="ARBA00023170"/>
    </source>
</evidence>
<dbReference type="OrthoDB" id="1081807at2759"/>
<dbReference type="FunFam" id="3.40.50.10140:FF:000001">
    <property type="entry name" value="Toll-like receptor 2"/>
    <property type="match status" value="1"/>
</dbReference>
<dbReference type="PANTHER" id="PTHR24365:SF530">
    <property type="entry name" value="MSTPROX-RELATED"/>
    <property type="match status" value="1"/>
</dbReference>
<dbReference type="InterPro" id="IPR000157">
    <property type="entry name" value="TIR_dom"/>
</dbReference>
<dbReference type="GO" id="GO:0004888">
    <property type="term" value="F:transmembrane signaling receptor activity"/>
    <property type="evidence" value="ECO:0007669"/>
    <property type="project" value="InterPro"/>
</dbReference>
<evidence type="ECO:0000256" key="2">
    <source>
        <dbReference type="ARBA" id="ARBA00009634"/>
    </source>
</evidence>
<dbReference type="Gene3D" id="3.40.50.10140">
    <property type="entry name" value="Toll/interleukin-1 receptor homology (TIR) domain"/>
    <property type="match status" value="1"/>
</dbReference>
<dbReference type="SUPFAM" id="SSF52058">
    <property type="entry name" value="L domain-like"/>
    <property type="match status" value="1"/>
</dbReference>
<keyword evidence="10 14" id="KW-0472">Membrane</keyword>
<dbReference type="SUPFAM" id="SSF52200">
    <property type="entry name" value="Toll/Interleukin receptor TIR domain"/>
    <property type="match status" value="1"/>
</dbReference>
<dbReference type="InterPro" id="IPR003591">
    <property type="entry name" value="Leu-rich_rpt_typical-subtyp"/>
</dbReference>
<dbReference type="PIRSF" id="PIRSF037595">
    <property type="entry name" value="Toll-like_receptor"/>
    <property type="match status" value="1"/>
</dbReference>
<evidence type="ECO:0000256" key="10">
    <source>
        <dbReference type="ARBA" id="ARBA00023136"/>
    </source>
</evidence>
<keyword evidence="9 14" id="KW-1133">Transmembrane helix</keyword>
<evidence type="ECO:0000313" key="16">
    <source>
        <dbReference type="EMBL" id="ALC44941.1"/>
    </source>
</evidence>
<accession>A0A0M4EBQ2</accession>
<dbReference type="PANTHER" id="PTHR24365">
    <property type="entry name" value="TOLL-LIKE RECEPTOR"/>
    <property type="match status" value="1"/>
</dbReference>
<dbReference type="SMART" id="SM00369">
    <property type="entry name" value="LRR_TYP"/>
    <property type="match status" value="5"/>
</dbReference>
<evidence type="ECO:0000259" key="15">
    <source>
        <dbReference type="PROSITE" id="PS50104"/>
    </source>
</evidence>
<sequence>MSEAQASAAPFARNTTRGHHHKYRHIDNSTAAHITATPTAHGRLHLKQKFSAVNSNQADYINNANGSTDDEADLKSLFEKYDTDDGNTCFLDNIKQDILWWAYLNGSLRSTAEQISTLKSLDLSYGNVSDDEELLYRTNVAGRFSFKKVEVFSAAYNALRSAPYRTLSSMGTLKYLSLQGNQFSALNHDVEAIEKFIQETRYETPNASEHECDQLYTRNYTEYYDRRCELYNMNNTDTYNKSKPGPTYEEHLQNIKKKLNLFGNTIYGLKIHQNAFKLLPDLIYLDFSHSKITRNSAVAFAHLGDKLKYLSLCYTSFPMMSNGFFKNTALEGLDLSGNPFVSYNIVDDAFDGIGDTLKCLYFEQSNLKDIGWTKPLKKLQILGLAGNNINALSADVFKHLVNLQVIDLSSNHIGNWYKSVFHNNSKLRVLNLRSNNVNILTNEMLKDFESLAYLSLGENNFLCNCLLREVIEGAANNNKQADCSYELLESIGAAQFLLGNLSNINSVIENNIWTSRYIPMLIESFKNIQGFKHNNQIYKLRFFAENYMARKCPSSTPQTLNDSTLKFQLLDYDANHYWCFNDTDRMQVEELNCQNRIMTDLDTKFKKITTTAIAVVGSIVGLCVIGFLIYLKRWHIHYYYSSLKSAALLSSASKDSIDKFHHLQENDPSVIYDIFISYCQNDRKWVLDELLPNVEESGDVSICLHERDFQIGVTILDNIISCMDRSRSIMLVISSKFLLSHWCQFEMYLAQQRIFELSKDHLILVLLEDIPRSKSPKTLQYLMDVKTYIKWPISKKNAQPSLEERKLFWKRVRKSLELISKESKA</sequence>
<dbReference type="Gene3D" id="3.80.10.10">
    <property type="entry name" value="Ribonuclease Inhibitor"/>
    <property type="match status" value="3"/>
</dbReference>
<evidence type="ECO:0000256" key="12">
    <source>
        <dbReference type="ARBA" id="ARBA00023180"/>
    </source>
</evidence>
<evidence type="ECO:0000256" key="4">
    <source>
        <dbReference type="ARBA" id="ARBA00022614"/>
    </source>
</evidence>
<keyword evidence="8" id="KW-0391">Immunity</keyword>
<keyword evidence="12" id="KW-0325">Glycoprotein</keyword>
<keyword evidence="4" id="KW-0433">Leucine-rich repeat</keyword>
<evidence type="ECO:0000256" key="6">
    <source>
        <dbReference type="ARBA" id="ARBA00022729"/>
    </source>
</evidence>
<dbReference type="InterPro" id="IPR032675">
    <property type="entry name" value="LRR_dom_sf"/>
</dbReference>
<dbReference type="AlphaFoldDB" id="A0A0M4EBQ2"/>
<reference evidence="16 17" key="1">
    <citation type="submission" date="2015-08" db="EMBL/GenBank/DDBJ databases">
        <title>Ancestral chromatin configuration constrains chromatin evolution on differentiating sex chromosomes in Drosophila.</title>
        <authorList>
            <person name="Zhou Q."/>
            <person name="Bachtrog D."/>
        </authorList>
    </citation>
    <scope>NUCLEOTIDE SEQUENCE [LARGE SCALE GENOMIC DNA]</scope>
    <source>
        <tissue evidence="16">Whole larvae</tissue>
    </source>
</reference>
<dbReference type="EMBL" id="CP012525">
    <property type="protein sequence ID" value="ALC44941.1"/>
    <property type="molecule type" value="Genomic_DNA"/>
</dbReference>
<dbReference type="SMART" id="SM00255">
    <property type="entry name" value="TIR"/>
    <property type="match status" value="1"/>
</dbReference>
<evidence type="ECO:0000313" key="17">
    <source>
        <dbReference type="Proteomes" id="UP000494163"/>
    </source>
</evidence>
<dbReference type="STRING" id="30019.A0A0M4EBQ2"/>
<dbReference type="OMA" id="ASEHECD"/>
<gene>
    <name evidence="16" type="ORF">Dbus_chr3Lg2107</name>
</gene>
<evidence type="ECO:0000256" key="13">
    <source>
        <dbReference type="SAM" id="MobiDB-lite"/>
    </source>
</evidence>
<feature type="region of interest" description="Disordered" evidence="13">
    <location>
        <begin position="1"/>
        <end position="29"/>
    </location>
</feature>
<evidence type="ECO:0000256" key="5">
    <source>
        <dbReference type="ARBA" id="ARBA00022692"/>
    </source>
</evidence>
<keyword evidence="7" id="KW-0677">Repeat</keyword>
<dbReference type="Proteomes" id="UP000494163">
    <property type="component" value="Chromosome 3L"/>
</dbReference>
<keyword evidence="11" id="KW-0675">Receptor</keyword>
<dbReference type="InterPro" id="IPR001611">
    <property type="entry name" value="Leu-rich_rpt"/>
</dbReference>
<keyword evidence="5 14" id="KW-0812">Transmembrane</keyword>
<dbReference type="InterPro" id="IPR017241">
    <property type="entry name" value="Toll-like_receptor"/>
</dbReference>
<feature type="transmembrane region" description="Helical" evidence="14">
    <location>
        <begin position="612"/>
        <end position="631"/>
    </location>
</feature>
<protein>
    <submittedName>
        <fullName evidence="16">Toll-9</fullName>
    </submittedName>
</protein>
<dbReference type="GO" id="GO:0045087">
    <property type="term" value="P:innate immune response"/>
    <property type="evidence" value="ECO:0007669"/>
    <property type="project" value="UniProtKB-KW"/>
</dbReference>
<dbReference type="GO" id="GO:0007165">
    <property type="term" value="P:signal transduction"/>
    <property type="evidence" value="ECO:0007669"/>
    <property type="project" value="InterPro"/>
</dbReference>
<evidence type="ECO:0000256" key="9">
    <source>
        <dbReference type="ARBA" id="ARBA00022989"/>
    </source>
</evidence>
<comment type="subcellular location">
    <subcellularLocation>
        <location evidence="1">Membrane</location>
        <topology evidence="1">Single-pass type I membrane protein</topology>
    </subcellularLocation>
</comment>
<evidence type="ECO:0000256" key="7">
    <source>
        <dbReference type="ARBA" id="ARBA00022737"/>
    </source>
</evidence>
<evidence type="ECO:0000256" key="8">
    <source>
        <dbReference type="ARBA" id="ARBA00022859"/>
    </source>
</evidence>
<keyword evidence="6" id="KW-0732">Signal</keyword>
<evidence type="ECO:0000256" key="1">
    <source>
        <dbReference type="ARBA" id="ARBA00004479"/>
    </source>
</evidence>
<comment type="similarity">
    <text evidence="2">Belongs to the Toll-like receptor family.</text>
</comment>
<proteinExistence type="inferred from homology"/>
<dbReference type="PROSITE" id="PS50104">
    <property type="entry name" value="TIR"/>
    <property type="match status" value="1"/>
</dbReference>